<keyword evidence="1" id="KW-0805">Transcription regulation</keyword>
<evidence type="ECO:0000313" key="6">
    <source>
        <dbReference type="Proteomes" id="UP000199087"/>
    </source>
</evidence>
<dbReference type="PANTHER" id="PTHR30363:SF44">
    <property type="entry name" value="AGA OPERON TRANSCRIPTIONAL REPRESSOR-RELATED"/>
    <property type="match status" value="1"/>
</dbReference>
<accession>A0A0U1P469</accession>
<sequence length="261" mass="29108">MSILPEERKNEILNKLKRAGKVTVTDLAKQFNISEETIRRDLTILEEKGSLKKVYGGAIATIFQFGEPPFSQRTTVNHTEKIKIGKKAAELISDGDVIVIDVGTTTVEFAHFIQNKKNITILTNSIPVSTVLTESLNQNKFTGEILLLGGQIDPKQQSVSGRLTEQMLNEFNIDKAFISAGGVSIQNGVSNYHLNESLVSRIMVDVSKQIILLADHSKLGVDTFCKICPLEKVDMIVCDQPFPDTWKNDLKIYETEWIEAL</sequence>
<dbReference type="InterPro" id="IPR036388">
    <property type="entry name" value="WH-like_DNA-bd_sf"/>
</dbReference>
<name>A0A0U1P469_9BACI</name>
<dbReference type="PROSITE" id="PS51000">
    <property type="entry name" value="HTH_DEOR_2"/>
    <property type="match status" value="1"/>
</dbReference>
<organism evidence="5 6">
    <name type="scientific">Neobacillus massiliamazoniensis</name>
    <dbReference type="NCBI Taxonomy" id="1499688"/>
    <lineage>
        <taxon>Bacteria</taxon>
        <taxon>Bacillati</taxon>
        <taxon>Bacillota</taxon>
        <taxon>Bacilli</taxon>
        <taxon>Bacillales</taxon>
        <taxon>Bacillaceae</taxon>
        <taxon>Neobacillus</taxon>
    </lineage>
</organism>
<dbReference type="GO" id="GO:0003700">
    <property type="term" value="F:DNA-binding transcription factor activity"/>
    <property type="evidence" value="ECO:0007669"/>
    <property type="project" value="InterPro"/>
</dbReference>
<dbReference type="PANTHER" id="PTHR30363">
    <property type="entry name" value="HTH-TYPE TRANSCRIPTIONAL REGULATOR SRLR-RELATED"/>
    <property type="match status" value="1"/>
</dbReference>
<proteinExistence type="predicted"/>
<dbReference type="GO" id="GO:0003677">
    <property type="term" value="F:DNA binding"/>
    <property type="evidence" value="ECO:0007669"/>
    <property type="project" value="UniProtKB-KW"/>
</dbReference>
<protein>
    <submittedName>
        <fullName evidence="5">Transcriptional regulator, DeoR family</fullName>
    </submittedName>
</protein>
<reference evidence="6" key="1">
    <citation type="submission" date="2015-05" db="EMBL/GenBank/DDBJ databases">
        <authorList>
            <person name="Urmite Genomes"/>
        </authorList>
    </citation>
    <scope>NUCLEOTIDE SEQUENCE [LARGE SCALE GENOMIC DNA]</scope>
    <source>
        <strain evidence="6">LF1</strain>
    </source>
</reference>
<dbReference type="RefSeq" id="WP_090639548.1">
    <property type="nucleotide sequence ID" value="NZ_CVRB01000006.1"/>
</dbReference>
<gene>
    <name evidence="5" type="ORF">BN000_05065</name>
</gene>
<dbReference type="STRING" id="1499688.BN000_05065"/>
<evidence type="ECO:0000256" key="1">
    <source>
        <dbReference type="ARBA" id="ARBA00023015"/>
    </source>
</evidence>
<dbReference type="InterPro" id="IPR018356">
    <property type="entry name" value="Tscrpt_reg_HTH_DeoR_CS"/>
</dbReference>
<dbReference type="InterPro" id="IPR014036">
    <property type="entry name" value="DeoR-like_C"/>
</dbReference>
<dbReference type="InterPro" id="IPR036390">
    <property type="entry name" value="WH_DNA-bd_sf"/>
</dbReference>
<dbReference type="InterPro" id="IPR050313">
    <property type="entry name" value="Carb_Metab_HTH_regulators"/>
</dbReference>
<dbReference type="SUPFAM" id="SSF46785">
    <property type="entry name" value="Winged helix' DNA-binding domain"/>
    <property type="match status" value="1"/>
</dbReference>
<dbReference type="AlphaFoldDB" id="A0A0U1P469"/>
<evidence type="ECO:0000256" key="2">
    <source>
        <dbReference type="ARBA" id="ARBA00023125"/>
    </source>
</evidence>
<dbReference type="Gene3D" id="3.40.50.1360">
    <property type="match status" value="1"/>
</dbReference>
<dbReference type="Proteomes" id="UP000199087">
    <property type="component" value="Unassembled WGS sequence"/>
</dbReference>
<dbReference type="SUPFAM" id="SSF100950">
    <property type="entry name" value="NagB/RpiA/CoA transferase-like"/>
    <property type="match status" value="1"/>
</dbReference>
<dbReference type="PROSITE" id="PS00894">
    <property type="entry name" value="HTH_DEOR_1"/>
    <property type="match status" value="1"/>
</dbReference>
<dbReference type="SMART" id="SM01134">
    <property type="entry name" value="DeoRC"/>
    <property type="match status" value="1"/>
</dbReference>
<dbReference type="Gene3D" id="1.10.10.10">
    <property type="entry name" value="Winged helix-like DNA-binding domain superfamily/Winged helix DNA-binding domain"/>
    <property type="match status" value="1"/>
</dbReference>
<dbReference type="Pfam" id="PF08220">
    <property type="entry name" value="HTH_DeoR"/>
    <property type="match status" value="1"/>
</dbReference>
<dbReference type="Pfam" id="PF00455">
    <property type="entry name" value="DeoRC"/>
    <property type="match status" value="1"/>
</dbReference>
<dbReference type="OrthoDB" id="9797223at2"/>
<dbReference type="InterPro" id="IPR037171">
    <property type="entry name" value="NagB/RpiA_transferase-like"/>
</dbReference>
<dbReference type="InterPro" id="IPR001034">
    <property type="entry name" value="DeoR_HTH"/>
</dbReference>
<dbReference type="SMART" id="SM00420">
    <property type="entry name" value="HTH_DEOR"/>
    <property type="match status" value="1"/>
</dbReference>
<dbReference type="PRINTS" id="PR00037">
    <property type="entry name" value="HTHLACR"/>
</dbReference>
<dbReference type="EMBL" id="CVRB01000006">
    <property type="protein sequence ID" value="CRK85006.1"/>
    <property type="molecule type" value="Genomic_DNA"/>
</dbReference>
<keyword evidence="3" id="KW-0804">Transcription</keyword>
<evidence type="ECO:0000259" key="4">
    <source>
        <dbReference type="PROSITE" id="PS51000"/>
    </source>
</evidence>
<evidence type="ECO:0000256" key="3">
    <source>
        <dbReference type="ARBA" id="ARBA00023163"/>
    </source>
</evidence>
<evidence type="ECO:0000313" key="5">
    <source>
        <dbReference type="EMBL" id="CRK85006.1"/>
    </source>
</evidence>
<keyword evidence="6" id="KW-1185">Reference proteome</keyword>
<feature type="domain" description="HTH deoR-type" evidence="4">
    <location>
        <begin position="5"/>
        <end position="60"/>
    </location>
</feature>
<keyword evidence="2" id="KW-0238">DNA-binding</keyword>